<keyword evidence="3" id="KW-1185">Reference proteome</keyword>
<dbReference type="Proteomes" id="UP001166291">
    <property type="component" value="Unassembled WGS sequence"/>
</dbReference>
<proteinExistence type="predicted"/>
<gene>
    <name evidence="2" type="ORF">KXJ70_04710</name>
</gene>
<evidence type="ECO:0000313" key="2">
    <source>
        <dbReference type="EMBL" id="MBW2940062.1"/>
    </source>
</evidence>
<organism evidence="2 3">
    <name type="scientific">Zhongshania aquimaris</name>
    <dbReference type="NCBI Taxonomy" id="2857107"/>
    <lineage>
        <taxon>Bacteria</taxon>
        <taxon>Pseudomonadati</taxon>
        <taxon>Pseudomonadota</taxon>
        <taxon>Gammaproteobacteria</taxon>
        <taxon>Cellvibrionales</taxon>
        <taxon>Spongiibacteraceae</taxon>
        <taxon>Zhongshania</taxon>
    </lineage>
</organism>
<dbReference type="Pfam" id="PF07819">
    <property type="entry name" value="PGAP1"/>
    <property type="match status" value="1"/>
</dbReference>
<dbReference type="RefSeq" id="WP_219042287.1">
    <property type="nucleotide sequence ID" value="NZ_JAHWDQ010000001.1"/>
</dbReference>
<reference evidence="2" key="1">
    <citation type="submission" date="2021-07" db="EMBL/GenBank/DDBJ databases">
        <title>Zhongshania sp. CAU 1632 isolated from seawater.</title>
        <authorList>
            <person name="Kim W."/>
        </authorList>
    </citation>
    <scope>NUCLEOTIDE SEQUENCE</scope>
    <source>
        <strain evidence="2">CAU 1632</strain>
    </source>
</reference>
<evidence type="ECO:0000259" key="1">
    <source>
        <dbReference type="Pfam" id="PF07819"/>
    </source>
</evidence>
<protein>
    <submittedName>
        <fullName evidence="2">GPI inositol-deacylase</fullName>
    </submittedName>
</protein>
<comment type="caution">
    <text evidence="2">The sequence shown here is derived from an EMBL/GenBank/DDBJ whole genome shotgun (WGS) entry which is preliminary data.</text>
</comment>
<feature type="domain" description="GPI inositol-deacylase PGAP1-like alpha/beta" evidence="1">
    <location>
        <begin position="155"/>
        <end position="319"/>
    </location>
</feature>
<sequence length="425" mass="45863">MQNPLVSHSKDLLGVGRLTIDAISGVTNIAEGLHHAILNLGGTLDSADSATDSISGTNTKPTPRTRGITGLVYRSIRGINGLVGLGLEALIRHLTESIGEQDRSPGHGAVVSALNGVLGDHLNDKRNPLAIAMSLRSNGKKLAVEDTAEFMTRAGGRVAIFIHGLCMNDLQWLRRGHDHGEALARDLGITPIYLRYNSGLHVSQNGRQLADLLQTLSSHSPSGAELYIIAHSMGGLVSRSAYYYGEQGGHTWPAQLRKLICLGTPHHGALLERGGNWIDVILDSNPFCAPFARLAKIRSSGITDLRYGNIIDEDWNNRDRFAMAGDQRCLQSIPEKVPCYAIAAATIGDAVNYSDDVLGDGLVTVASALGRHEKPSADMGFAAENCWLARGINHMDLLNDPQVYQTLLMYMKRDEFTESAGSDEV</sequence>
<accession>A0ABS6VP25</accession>
<dbReference type="InterPro" id="IPR012908">
    <property type="entry name" value="PGAP1-ab_dom-like"/>
</dbReference>
<name>A0ABS6VP25_9GAMM</name>
<dbReference type="EMBL" id="JAHWDQ010000001">
    <property type="protein sequence ID" value="MBW2940062.1"/>
    <property type="molecule type" value="Genomic_DNA"/>
</dbReference>
<evidence type="ECO:0000313" key="3">
    <source>
        <dbReference type="Proteomes" id="UP001166291"/>
    </source>
</evidence>